<comment type="caution">
    <text evidence="4">The sequence shown here is derived from an EMBL/GenBank/DDBJ whole genome shotgun (WGS) entry which is preliminary data.</text>
</comment>
<reference evidence="4" key="1">
    <citation type="submission" date="2020-10" db="EMBL/GenBank/DDBJ databases">
        <authorList>
            <person name="Gilroy R."/>
        </authorList>
    </citation>
    <scope>NUCLEOTIDE SEQUENCE</scope>
    <source>
        <strain evidence="4">CHK190-19873</strain>
    </source>
</reference>
<dbReference type="PANTHER" id="PTHR12558:SF44">
    <property type="entry name" value="TETRATRICOPEPTIDE REPEAT-CONTAINING PROTEIN"/>
    <property type="match status" value="1"/>
</dbReference>
<dbReference type="EMBL" id="DVIQ01000061">
    <property type="protein sequence ID" value="HIS31939.1"/>
    <property type="molecule type" value="Genomic_DNA"/>
</dbReference>
<dbReference type="InterPro" id="IPR019734">
    <property type="entry name" value="TPR_rpt"/>
</dbReference>
<proteinExistence type="predicted"/>
<accession>A0A9D1JL19</accession>
<dbReference type="Gene3D" id="1.25.40.10">
    <property type="entry name" value="Tetratricopeptide repeat domain"/>
    <property type="match status" value="3"/>
</dbReference>
<dbReference type="GO" id="GO:0051301">
    <property type="term" value="P:cell division"/>
    <property type="evidence" value="ECO:0007669"/>
    <property type="project" value="TreeGrafter"/>
</dbReference>
<name>A0A9D1JL19_9FIRM</name>
<dbReference type="Pfam" id="PF07719">
    <property type="entry name" value="TPR_2"/>
    <property type="match status" value="1"/>
</dbReference>
<gene>
    <name evidence="4" type="ORF">IAB44_10395</name>
</gene>
<dbReference type="PROSITE" id="PS50293">
    <property type="entry name" value="TPR_REGION"/>
    <property type="match status" value="1"/>
</dbReference>
<evidence type="ECO:0000313" key="4">
    <source>
        <dbReference type="EMBL" id="HIS31939.1"/>
    </source>
</evidence>
<dbReference type="InterPro" id="IPR013105">
    <property type="entry name" value="TPR_2"/>
</dbReference>
<evidence type="ECO:0000256" key="1">
    <source>
        <dbReference type="ARBA" id="ARBA00022737"/>
    </source>
</evidence>
<dbReference type="PROSITE" id="PS51257">
    <property type="entry name" value="PROKAR_LIPOPROTEIN"/>
    <property type="match status" value="1"/>
</dbReference>
<dbReference type="Pfam" id="PF13174">
    <property type="entry name" value="TPR_6"/>
    <property type="match status" value="1"/>
</dbReference>
<organism evidence="4 5">
    <name type="scientific">Candidatus Limivivens intestinipullorum</name>
    <dbReference type="NCBI Taxonomy" id="2840858"/>
    <lineage>
        <taxon>Bacteria</taxon>
        <taxon>Bacillati</taxon>
        <taxon>Bacillota</taxon>
        <taxon>Clostridia</taxon>
        <taxon>Lachnospirales</taxon>
        <taxon>Lachnospiraceae</taxon>
        <taxon>Lachnospiraceae incertae sedis</taxon>
        <taxon>Candidatus Limivivens</taxon>
    </lineage>
</organism>
<evidence type="ECO:0000313" key="5">
    <source>
        <dbReference type="Proteomes" id="UP000823935"/>
    </source>
</evidence>
<keyword evidence="1" id="KW-0677">Repeat</keyword>
<sequence>MKKRNGLALFGVLAVLLTGCGADEELQARLDAGMTNIENGAYEEALTDFSEVIQGGELLVEAYRGTGMAYMAMGEYGQAVDAFDQALALTDDRMRETEKDILYYKAAAQYQGEDYAGASETCDQILVLANEGNAHYIKGASCMKLGDTSTAKTEFDTAASLNADDYDMLLDIYECYREQNLSAEGDTYLQQALNIQGSDGNTAYQKARIYYYLEEYDKAQALLSASADSLDLEGRLLLGEIYLAMDDTDHARMTYQSCIEEYGETPQCVNGLVLCDIADGDYASALENADRGLALDGEEGKQDLAYNAIVALEYQGDFDGALERAASYVEQYPEDEKGQKEYAFLLSR</sequence>
<reference evidence="4" key="2">
    <citation type="journal article" date="2021" name="PeerJ">
        <title>Extensive microbial diversity within the chicken gut microbiome revealed by metagenomics and culture.</title>
        <authorList>
            <person name="Gilroy R."/>
            <person name="Ravi A."/>
            <person name="Getino M."/>
            <person name="Pursley I."/>
            <person name="Horton D.L."/>
            <person name="Alikhan N.F."/>
            <person name="Baker D."/>
            <person name="Gharbi K."/>
            <person name="Hall N."/>
            <person name="Watson M."/>
            <person name="Adriaenssens E.M."/>
            <person name="Foster-Nyarko E."/>
            <person name="Jarju S."/>
            <person name="Secka A."/>
            <person name="Antonio M."/>
            <person name="Oren A."/>
            <person name="Chaudhuri R.R."/>
            <person name="La Ragione R."/>
            <person name="Hildebrand F."/>
            <person name="Pallen M.J."/>
        </authorList>
    </citation>
    <scope>NUCLEOTIDE SEQUENCE</scope>
    <source>
        <strain evidence="4">CHK190-19873</strain>
    </source>
</reference>
<evidence type="ECO:0000256" key="3">
    <source>
        <dbReference type="PROSITE-ProRule" id="PRU00339"/>
    </source>
</evidence>
<dbReference type="Proteomes" id="UP000823935">
    <property type="component" value="Unassembled WGS sequence"/>
</dbReference>
<keyword evidence="2 3" id="KW-0802">TPR repeat</keyword>
<feature type="repeat" description="TPR" evidence="3">
    <location>
        <begin position="60"/>
        <end position="93"/>
    </location>
</feature>
<dbReference type="SMART" id="SM00028">
    <property type="entry name" value="TPR"/>
    <property type="match status" value="4"/>
</dbReference>
<dbReference type="PROSITE" id="PS50005">
    <property type="entry name" value="TPR"/>
    <property type="match status" value="1"/>
</dbReference>
<protein>
    <submittedName>
        <fullName evidence="4">Tetratricopeptide repeat protein</fullName>
    </submittedName>
</protein>
<dbReference type="InterPro" id="IPR011990">
    <property type="entry name" value="TPR-like_helical_dom_sf"/>
</dbReference>
<dbReference type="AlphaFoldDB" id="A0A9D1JL19"/>
<evidence type="ECO:0000256" key="2">
    <source>
        <dbReference type="ARBA" id="ARBA00022803"/>
    </source>
</evidence>
<dbReference type="SUPFAM" id="SSF48452">
    <property type="entry name" value="TPR-like"/>
    <property type="match status" value="1"/>
</dbReference>
<dbReference type="PANTHER" id="PTHR12558">
    <property type="entry name" value="CELL DIVISION CYCLE 16,23,27"/>
    <property type="match status" value="1"/>
</dbReference>